<evidence type="ECO:0000259" key="17">
    <source>
        <dbReference type="PROSITE" id="PS51447"/>
    </source>
</evidence>
<evidence type="ECO:0000256" key="7">
    <source>
        <dbReference type="ARBA" id="ARBA00022490"/>
    </source>
</evidence>
<evidence type="ECO:0000256" key="5">
    <source>
        <dbReference type="ARBA" id="ARBA00012814"/>
    </source>
</evidence>
<evidence type="ECO:0000256" key="13">
    <source>
        <dbReference type="ARBA" id="ARBA00022917"/>
    </source>
</evidence>
<sequence>MKISRDWLQTYFKKPLPDAQQLADALTFHAFEIESVEGEILDVKVTPNRGHDALSHRGIAKEISAILNIQLSSDPINDGHRKSIMEAVTDQVSVLVEDIELAPRYIAGYIKGVKVGPSPEWLVKRLEAIGQKSINNVVDATNFVMFDIGQPLHAFDAGKLQAHEGKYAIEVRKAKEGEKMLALDEKTYSLESLMLVISDKNAGTTIGIAGMKGGALASITEATTDIILESANFNGASVRKTAKALNLRTDASQRFEQVISPELAAYGMHSAAELIQKIAGGEIVGFADAYPKPHVPTPVVLHASRPSKVLGVEVSRETIRDVFMRLGFSFEEKDDAFVVTPPFERLDITIPEDLIEEIARIMGYDKIPAAELPASSIIPAVNQVFYWSEHVREELAAKGYSEVYTSIFADKGERAVLNKVDSVKSFLRANLTNGLMEALKKNIQNKDLLGLKEVKLFEIGTVWKDGSETMVVGTVSEKEKASEKPLMEYIKEETTKYENLSLSQTERYQSFSRYPSITRDIALWVSVSTTSDDVRKVIADSAGSLMVRIELFDEFKKEDKVSYAFRLVFQSFEKTLTDDEANVQMENVYKVAKSCGWVVR</sequence>
<dbReference type="EC" id="6.1.1.20" evidence="5"/>
<evidence type="ECO:0000256" key="15">
    <source>
        <dbReference type="ARBA" id="ARBA00033189"/>
    </source>
</evidence>
<keyword evidence="8" id="KW-0436">Ligase</keyword>
<dbReference type="Gene3D" id="3.30.930.10">
    <property type="entry name" value="Bira Bifunctional Protein, Domain 2"/>
    <property type="match status" value="1"/>
</dbReference>
<keyword evidence="14" id="KW-0030">Aminoacyl-tRNA synthetase</keyword>
<feature type="domain" description="FDX-ACB" evidence="17">
    <location>
        <begin position="512"/>
        <end position="600"/>
    </location>
</feature>
<dbReference type="Pfam" id="PF03483">
    <property type="entry name" value="B3_4"/>
    <property type="match status" value="1"/>
</dbReference>
<dbReference type="SMART" id="SM00874">
    <property type="entry name" value="B5"/>
    <property type="match status" value="1"/>
</dbReference>
<dbReference type="InterPro" id="IPR005121">
    <property type="entry name" value="Fdx_antiC-bd"/>
</dbReference>
<evidence type="ECO:0000259" key="18">
    <source>
        <dbReference type="PROSITE" id="PS51483"/>
    </source>
</evidence>
<organism evidence="19 20">
    <name type="scientific">Candidatus Kaiserbacteria bacterium RIFCSPLOWO2_01_FULL_53_17</name>
    <dbReference type="NCBI Taxonomy" id="1798511"/>
    <lineage>
        <taxon>Bacteria</taxon>
        <taxon>Candidatus Kaiseribacteriota</taxon>
    </lineage>
</organism>
<evidence type="ECO:0000313" key="20">
    <source>
        <dbReference type="Proteomes" id="UP000177306"/>
    </source>
</evidence>
<evidence type="ECO:0000256" key="16">
    <source>
        <dbReference type="ARBA" id="ARBA00049255"/>
    </source>
</evidence>
<evidence type="ECO:0000256" key="9">
    <source>
        <dbReference type="ARBA" id="ARBA00022723"/>
    </source>
</evidence>
<comment type="catalytic activity">
    <reaction evidence="16">
        <text>tRNA(Phe) + L-phenylalanine + ATP = L-phenylalanyl-tRNA(Phe) + AMP + diphosphate + H(+)</text>
        <dbReference type="Rhea" id="RHEA:19413"/>
        <dbReference type="Rhea" id="RHEA-COMP:9668"/>
        <dbReference type="Rhea" id="RHEA-COMP:9699"/>
        <dbReference type="ChEBI" id="CHEBI:15378"/>
        <dbReference type="ChEBI" id="CHEBI:30616"/>
        <dbReference type="ChEBI" id="CHEBI:33019"/>
        <dbReference type="ChEBI" id="CHEBI:58095"/>
        <dbReference type="ChEBI" id="CHEBI:78442"/>
        <dbReference type="ChEBI" id="CHEBI:78531"/>
        <dbReference type="ChEBI" id="CHEBI:456215"/>
        <dbReference type="EC" id="6.1.1.20"/>
    </reaction>
</comment>
<feature type="domain" description="B5" evidence="18">
    <location>
        <begin position="294"/>
        <end position="369"/>
    </location>
</feature>
<dbReference type="SUPFAM" id="SSF54991">
    <property type="entry name" value="Anticodon-binding domain of PheRS"/>
    <property type="match status" value="1"/>
</dbReference>
<dbReference type="SUPFAM" id="SSF56037">
    <property type="entry name" value="PheT/TilS domain"/>
    <property type="match status" value="1"/>
</dbReference>
<comment type="cofactor">
    <cofactor evidence="1">
        <name>Mg(2+)</name>
        <dbReference type="ChEBI" id="CHEBI:18420"/>
    </cofactor>
</comment>
<keyword evidence="7" id="KW-0963">Cytoplasm</keyword>
<dbReference type="SUPFAM" id="SSF55681">
    <property type="entry name" value="Class II aaRS and biotin synthetases"/>
    <property type="match status" value="1"/>
</dbReference>
<dbReference type="Gene3D" id="3.30.70.380">
    <property type="entry name" value="Ferrodoxin-fold anticodon-binding domain"/>
    <property type="match status" value="1"/>
</dbReference>
<dbReference type="PROSITE" id="PS51447">
    <property type="entry name" value="FDX_ACB"/>
    <property type="match status" value="1"/>
</dbReference>
<dbReference type="GO" id="GO:0000287">
    <property type="term" value="F:magnesium ion binding"/>
    <property type="evidence" value="ECO:0007669"/>
    <property type="project" value="InterPro"/>
</dbReference>
<dbReference type="InterPro" id="IPR041616">
    <property type="entry name" value="PheRS_beta_core"/>
</dbReference>
<evidence type="ECO:0000256" key="10">
    <source>
        <dbReference type="ARBA" id="ARBA00022741"/>
    </source>
</evidence>
<dbReference type="InterPro" id="IPR045060">
    <property type="entry name" value="Phe-tRNA-ligase_IIc_bsu"/>
</dbReference>
<dbReference type="EMBL" id="MFLY01000007">
    <property type="protein sequence ID" value="OGG73174.1"/>
    <property type="molecule type" value="Genomic_DNA"/>
</dbReference>
<keyword evidence="11" id="KW-0067">ATP-binding</keyword>
<evidence type="ECO:0000256" key="14">
    <source>
        <dbReference type="ARBA" id="ARBA00023146"/>
    </source>
</evidence>
<dbReference type="GO" id="GO:0009328">
    <property type="term" value="C:phenylalanine-tRNA ligase complex"/>
    <property type="evidence" value="ECO:0007669"/>
    <property type="project" value="TreeGrafter"/>
</dbReference>
<dbReference type="InterPro" id="IPR036690">
    <property type="entry name" value="Fdx_antiC-bd_sf"/>
</dbReference>
<dbReference type="PANTHER" id="PTHR10947">
    <property type="entry name" value="PHENYLALANYL-TRNA SYNTHETASE BETA CHAIN AND LEUCINE-RICH REPEAT-CONTAINING PROTEIN 47"/>
    <property type="match status" value="1"/>
</dbReference>
<evidence type="ECO:0000256" key="11">
    <source>
        <dbReference type="ARBA" id="ARBA00022840"/>
    </source>
</evidence>
<protein>
    <recommendedName>
        <fullName evidence="6">Phenylalanine--tRNA ligase beta subunit</fullName>
        <ecNumber evidence="5">6.1.1.20</ecNumber>
    </recommendedName>
    <alternativeName>
        <fullName evidence="15">Phenylalanyl-tRNA synthetase beta subunit</fullName>
    </alternativeName>
</protein>
<comment type="caution">
    <text evidence="19">The sequence shown here is derived from an EMBL/GenBank/DDBJ whole genome shotgun (WGS) entry which is preliminary data.</text>
</comment>
<comment type="similarity">
    <text evidence="3">Belongs to the phenylalanyl-tRNA synthetase beta subunit family. Type 1 subfamily.</text>
</comment>
<evidence type="ECO:0000256" key="1">
    <source>
        <dbReference type="ARBA" id="ARBA00001946"/>
    </source>
</evidence>
<dbReference type="GO" id="GO:0006432">
    <property type="term" value="P:phenylalanyl-tRNA aminoacylation"/>
    <property type="evidence" value="ECO:0007669"/>
    <property type="project" value="InterPro"/>
</dbReference>
<dbReference type="SMART" id="SM00896">
    <property type="entry name" value="FDX-ACB"/>
    <property type="match status" value="1"/>
</dbReference>
<keyword evidence="9" id="KW-0479">Metal-binding</keyword>
<dbReference type="GO" id="GO:0003723">
    <property type="term" value="F:RNA binding"/>
    <property type="evidence" value="ECO:0007669"/>
    <property type="project" value="InterPro"/>
</dbReference>
<keyword evidence="13" id="KW-0648">Protein biosynthesis</keyword>
<evidence type="ECO:0000256" key="6">
    <source>
        <dbReference type="ARBA" id="ARBA00017032"/>
    </source>
</evidence>
<dbReference type="Pfam" id="PF03484">
    <property type="entry name" value="B5"/>
    <property type="match status" value="1"/>
</dbReference>
<dbReference type="Proteomes" id="UP000177306">
    <property type="component" value="Unassembled WGS sequence"/>
</dbReference>
<dbReference type="InterPro" id="IPR020825">
    <property type="entry name" value="Phe-tRNA_synthase-like_B3/B4"/>
</dbReference>
<proteinExistence type="inferred from homology"/>
<comment type="subunit">
    <text evidence="4">Tetramer of two alpha and two beta subunits.</text>
</comment>
<dbReference type="GO" id="GO:0005524">
    <property type="term" value="F:ATP binding"/>
    <property type="evidence" value="ECO:0007669"/>
    <property type="project" value="UniProtKB-KW"/>
</dbReference>
<evidence type="ECO:0000256" key="12">
    <source>
        <dbReference type="ARBA" id="ARBA00022842"/>
    </source>
</evidence>
<dbReference type="Pfam" id="PF03147">
    <property type="entry name" value="FDX-ACB"/>
    <property type="match status" value="1"/>
</dbReference>
<name>A0A1F6EHQ4_9BACT</name>
<evidence type="ECO:0000256" key="4">
    <source>
        <dbReference type="ARBA" id="ARBA00011209"/>
    </source>
</evidence>
<reference evidence="19 20" key="1">
    <citation type="journal article" date="2016" name="Nat. Commun.">
        <title>Thousands of microbial genomes shed light on interconnected biogeochemical processes in an aquifer system.</title>
        <authorList>
            <person name="Anantharaman K."/>
            <person name="Brown C.T."/>
            <person name="Hug L.A."/>
            <person name="Sharon I."/>
            <person name="Castelle C.J."/>
            <person name="Probst A.J."/>
            <person name="Thomas B.C."/>
            <person name="Singh A."/>
            <person name="Wilkins M.J."/>
            <person name="Karaoz U."/>
            <person name="Brodie E.L."/>
            <person name="Williams K.H."/>
            <person name="Hubbard S.S."/>
            <person name="Banfield J.F."/>
        </authorList>
    </citation>
    <scope>NUCLEOTIDE SEQUENCE [LARGE SCALE GENOMIC DNA]</scope>
</reference>
<dbReference type="SUPFAM" id="SSF46955">
    <property type="entry name" value="Putative DNA-binding domain"/>
    <property type="match status" value="2"/>
</dbReference>
<evidence type="ECO:0000313" key="19">
    <source>
        <dbReference type="EMBL" id="OGG73174.1"/>
    </source>
</evidence>
<evidence type="ECO:0000256" key="3">
    <source>
        <dbReference type="ARBA" id="ARBA00008653"/>
    </source>
</evidence>
<evidence type="ECO:0000256" key="2">
    <source>
        <dbReference type="ARBA" id="ARBA00004496"/>
    </source>
</evidence>
<gene>
    <name evidence="19" type="ORF">A3A38_04720</name>
</gene>
<keyword evidence="12" id="KW-0460">Magnesium</keyword>
<dbReference type="InterPro" id="IPR005146">
    <property type="entry name" value="B3/B4_tRNA-bd"/>
</dbReference>
<comment type="subcellular location">
    <subcellularLocation>
        <location evidence="2">Cytoplasm</location>
    </subcellularLocation>
</comment>
<evidence type="ECO:0000256" key="8">
    <source>
        <dbReference type="ARBA" id="ARBA00022598"/>
    </source>
</evidence>
<keyword evidence="10" id="KW-0547">Nucleotide-binding</keyword>
<dbReference type="Gene3D" id="3.30.56.10">
    <property type="match status" value="2"/>
</dbReference>
<dbReference type="InterPro" id="IPR005147">
    <property type="entry name" value="tRNA_synthase_B5-dom"/>
</dbReference>
<dbReference type="PANTHER" id="PTHR10947:SF0">
    <property type="entry name" value="PHENYLALANINE--TRNA LIGASE BETA SUBUNIT"/>
    <property type="match status" value="1"/>
</dbReference>
<dbReference type="FunFam" id="3.30.56.10:FF:000002">
    <property type="entry name" value="Phenylalanine--tRNA ligase beta subunit"/>
    <property type="match status" value="1"/>
</dbReference>
<dbReference type="GO" id="GO:0004826">
    <property type="term" value="F:phenylalanine-tRNA ligase activity"/>
    <property type="evidence" value="ECO:0007669"/>
    <property type="project" value="UniProtKB-EC"/>
</dbReference>
<dbReference type="AlphaFoldDB" id="A0A1F6EHQ4"/>
<dbReference type="PROSITE" id="PS51483">
    <property type="entry name" value="B5"/>
    <property type="match status" value="1"/>
</dbReference>
<dbReference type="Pfam" id="PF17759">
    <property type="entry name" value="tRNA_synthFbeta"/>
    <property type="match status" value="1"/>
</dbReference>
<dbReference type="InterPro" id="IPR009061">
    <property type="entry name" value="DNA-bd_dom_put_sf"/>
</dbReference>
<dbReference type="Gene3D" id="3.50.40.10">
    <property type="entry name" value="Phenylalanyl-trna Synthetase, Chain B, domain 3"/>
    <property type="match status" value="1"/>
</dbReference>
<dbReference type="InterPro" id="IPR045864">
    <property type="entry name" value="aa-tRNA-synth_II/BPL/LPL"/>
</dbReference>
<accession>A0A1F6EHQ4</accession>
<dbReference type="SMART" id="SM00873">
    <property type="entry name" value="B3_4"/>
    <property type="match status" value="1"/>
</dbReference>